<dbReference type="EMBL" id="NEVH01012087">
    <property type="protein sequence ID" value="PNF30783.1"/>
    <property type="molecule type" value="Genomic_DNA"/>
</dbReference>
<sequence length="352" mass="39897">MAPNGTSTTLSLPVENTTTHLKSSMDNVDAPTNDRTPVSSTASSACPPLPLSPIVPVQRPTNYWPMLNMKRESDRRKTYERWVVPFMDPNRLAAAGFYYINQGDVVRCVFCGVEVGHWEEGDDPFRDHQRWAPSCGFVRGLQVGNIPISQDGLPEGPSAQEASRSYDVCGPYLEFRPNSGPERAVSSGLNHNLLTPEELQKHGIHQSRGPLHPSYNTYDARVRSFESWPRSLKQKPDKLSEAGFYYTGKGDQTVCFHCGGGLKDWEETDDPWVEHAVWFPKCIHVVLIKGRTFIEECHRLKEARMPVQDVKDLLDVQKTQALSSRYVFIQWWRPSEACYTALRSVFVFMKFG</sequence>
<evidence type="ECO:0000313" key="4">
    <source>
        <dbReference type="Proteomes" id="UP000235965"/>
    </source>
</evidence>
<name>A0A2J7QQD1_9NEOP</name>
<evidence type="ECO:0000256" key="2">
    <source>
        <dbReference type="SAM" id="MobiDB-lite"/>
    </source>
</evidence>
<reference evidence="3 4" key="1">
    <citation type="submission" date="2017-12" db="EMBL/GenBank/DDBJ databases">
        <title>Hemimetabolous genomes reveal molecular basis of termite eusociality.</title>
        <authorList>
            <person name="Harrison M.C."/>
            <person name="Jongepier E."/>
            <person name="Robertson H.M."/>
            <person name="Arning N."/>
            <person name="Bitard-Feildel T."/>
            <person name="Chao H."/>
            <person name="Childers C.P."/>
            <person name="Dinh H."/>
            <person name="Doddapaneni H."/>
            <person name="Dugan S."/>
            <person name="Gowin J."/>
            <person name="Greiner C."/>
            <person name="Han Y."/>
            <person name="Hu H."/>
            <person name="Hughes D.S.T."/>
            <person name="Huylmans A.-K."/>
            <person name="Kemena C."/>
            <person name="Kremer L.P.M."/>
            <person name="Lee S.L."/>
            <person name="Lopez-Ezquerra A."/>
            <person name="Mallet L."/>
            <person name="Monroy-Kuhn J.M."/>
            <person name="Moser A."/>
            <person name="Murali S.C."/>
            <person name="Muzny D.M."/>
            <person name="Otani S."/>
            <person name="Piulachs M.-D."/>
            <person name="Poelchau M."/>
            <person name="Qu J."/>
            <person name="Schaub F."/>
            <person name="Wada-Katsumata A."/>
            <person name="Worley K.C."/>
            <person name="Xie Q."/>
            <person name="Ylla G."/>
            <person name="Poulsen M."/>
            <person name="Gibbs R.A."/>
            <person name="Schal C."/>
            <person name="Richards S."/>
            <person name="Belles X."/>
            <person name="Korb J."/>
            <person name="Bornberg-Bauer E."/>
        </authorList>
    </citation>
    <scope>NUCLEOTIDE SEQUENCE [LARGE SCALE GENOMIC DNA]</scope>
    <source>
        <tissue evidence="3">Whole body</tissue>
    </source>
</reference>
<dbReference type="SUPFAM" id="SSF57924">
    <property type="entry name" value="Inhibitor of apoptosis (IAP) repeat"/>
    <property type="match status" value="2"/>
</dbReference>
<dbReference type="SMART" id="SM00238">
    <property type="entry name" value="BIR"/>
    <property type="match status" value="2"/>
</dbReference>
<dbReference type="InParanoid" id="A0A2J7QQD1"/>
<feature type="compositionally biased region" description="Polar residues" evidence="2">
    <location>
        <begin position="1"/>
        <end position="26"/>
    </location>
</feature>
<evidence type="ECO:0000313" key="3">
    <source>
        <dbReference type="EMBL" id="PNF30782.1"/>
    </source>
</evidence>
<dbReference type="CDD" id="cd00022">
    <property type="entry name" value="BIR"/>
    <property type="match status" value="2"/>
</dbReference>
<dbReference type="GO" id="GO:0051726">
    <property type="term" value="P:regulation of cell cycle"/>
    <property type="evidence" value="ECO:0007669"/>
    <property type="project" value="TreeGrafter"/>
</dbReference>
<dbReference type="PANTHER" id="PTHR10044">
    <property type="entry name" value="INHIBITOR OF APOPTOSIS"/>
    <property type="match status" value="1"/>
</dbReference>
<dbReference type="Pfam" id="PF00653">
    <property type="entry name" value="BIR"/>
    <property type="match status" value="2"/>
</dbReference>
<organism evidence="3 4">
    <name type="scientific">Cryptotermes secundus</name>
    <dbReference type="NCBI Taxonomy" id="105785"/>
    <lineage>
        <taxon>Eukaryota</taxon>
        <taxon>Metazoa</taxon>
        <taxon>Ecdysozoa</taxon>
        <taxon>Arthropoda</taxon>
        <taxon>Hexapoda</taxon>
        <taxon>Insecta</taxon>
        <taxon>Pterygota</taxon>
        <taxon>Neoptera</taxon>
        <taxon>Polyneoptera</taxon>
        <taxon>Dictyoptera</taxon>
        <taxon>Blattodea</taxon>
        <taxon>Blattoidea</taxon>
        <taxon>Termitoidae</taxon>
        <taxon>Kalotermitidae</taxon>
        <taxon>Cryptotermitinae</taxon>
        <taxon>Cryptotermes</taxon>
    </lineage>
</organism>
<dbReference type="PANTHER" id="PTHR10044:SF174">
    <property type="entry name" value="DEATH-ASSOCIATED INHIBITOR OF APOPTOSIS 1"/>
    <property type="match status" value="1"/>
</dbReference>
<dbReference type="GO" id="GO:0061630">
    <property type="term" value="F:ubiquitin protein ligase activity"/>
    <property type="evidence" value="ECO:0007669"/>
    <property type="project" value="TreeGrafter"/>
</dbReference>
<dbReference type="EMBL" id="NEVH01012087">
    <property type="protein sequence ID" value="PNF30781.1"/>
    <property type="molecule type" value="Genomic_DNA"/>
</dbReference>
<dbReference type="OrthoDB" id="5855668at2759"/>
<dbReference type="EMBL" id="NEVH01012087">
    <property type="protein sequence ID" value="PNF30782.1"/>
    <property type="molecule type" value="Genomic_DNA"/>
</dbReference>
<dbReference type="STRING" id="105785.A0A2J7QQD1"/>
<dbReference type="Gene3D" id="1.10.1170.10">
    <property type="entry name" value="Inhibitor Of Apoptosis Protein (2mihbC-IAP-1), Chain A"/>
    <property type="match status" value="2"/>
</dbReference>
<keyword evidence="1" id="KW-0053">Apoptosis</keyword>
<dbReference type="GO" id="GO:0043027">
    <property type="term" value="F:cysteine-type endopeptidase inhibitor activity involved in apoptotic process"/>
    <property type="evidence" value="ECO:0007669"/>
    <property type="project" value="TreeGrafter"/>
</dbReference>
<accession>A0A2J7QQD1</accession>
<dbReference type="InterPro" id="IPR050784">
    <property type="entry name" value="IAP"/>
</dbReference>
<dbReference type="PROSITE" id="PS01282">
    <property type="entry name" value="BIR_REPEAT_1"/>
    <property type="match status" value="2"/>
</dbReference>
<feature type="region of interest" description="Disordered" evidence="2">
    <location>
        <begin position="1"/>
        <end position="45"/>
    </location>
</feature>
<protein>
    <recommendedName>
        <fullName evidence="5">Death-associated inhibitor of apoptosis 1</fullName>
    </recommendedName>
</protein>
<comment type="caution">
    <text evidence="3">The sequence shown here is derived from an EMBL/GenBank/DDBJ whole genome shotgun (WGS) entry which is preliminary data.</text>
</comment>
<keyword evidence="4" id="KW-1185">Reference proteome</keyword>
<dbReference type="GO" id="GO:0005634">
    <property type="term" value="C:nucleus"/>
    <property type="evidence" value="ECO:0007669"/>
    <property type="project" value="TreeGrafter"/>
</dbReference>
<dbReference type="FunFam" id="1.10.1170.10:FF:000003">
    <property type="entry name" value="E3 ubiquitin-protein ligase XIAP"/>
    <property type="match status" value="1"/>
</dbReference>
<dbReference type="GO" id="GO:0090263">
    <property type="term" value="P:positive regulation of canonical Wnt signaling pathway"/>
    <property type="evidence" value="ECO:0007669"/>
    <property type="project" value="TreeGrafter"/>
</dbReference>
<dbReference type="GO" id="GO:0043066">
    <property type="term" value="P:negative regulation of apoptotic process"/>
    <property type="evidence" value="ECO:0007669"/>
    <property type="project" value="TreeGrafter"/>
</dbReference>
<dbReference type="PROSITE" id="PS50143">
    <property type="entry name" value="BIR_REPEAT_2"/>
    <property type="match status" value="2"/>
</dbReference>
<evidence type="ECO:0000256" key="1">
    <source>
        <dbReference type="ARBA" id="ARBA00022703"/>
    </source>
</evidence>
<dbReference type="GO" id="GO:0005737">
    <property type="term" value="C:cytoplasm"/>
    <property type="evidence" value="ECO:0007669"/>
    <property type="project" value="TreeGrafter"/>
</dbReference>
<dbReference type="Proteomes" id="UP000235965">
    <property type="component" value="Unassembled WGS sequence"/>
</dbReference>
<dbReference type="AlphaFoldDB" id="A0A2J7QQD1"/>
<dbReference type="GO" id="GO:0031398">
    <property type="term" value="P:positive regulation of protein ubiquitination"/>
    <property type="evidence" value="ECO:0007669"/>
    <property type="project" value="TreeGrafter"/>
</dbReference>
<evidence type="ECO:0008006" key="5">
    <source>
        <dbReference type="Google" id="ProtNLM"/>
    </source>
</evidence>
<gene>
    <name evidence="3" type="ORF">B7P43_G06080</name>
</gene>
<dbReference type="GO" id="GO:0006915">
    <property type="term" value="P:apoptotic process"/>
    <property type="evidence" value="ECO:0007669"/>
    <property type="project" value="UniProtKB-KW"/>
</dbReference>
<proteinExistence type="predicted"/>
<dbReference type="InterPro" id="IPR001370">
    <property type="entry name" value="BIR_rpt"/>
</dbReference>
<dbReference type="FunCoup" id="A0A2J7QQD1">
    <property type="interactions" value="348"/>
</dbReference>